<keyword evidence="4" id="KW-1185">Reference proteome</keyword>
<gene>
    <name evidence="3" type="ORF">V8G54_021690</name>
</gene>
<evidence type="ECO:0000313" key="4">
    <source>
        <dbReference type="Proteomes" id="UP001374535"/>
    </source>
</evidence>
<dbReference type="GO" id="GO:0035251">
    <property type="term" value="F:UDP-glucosyltransferase activity"/>
    <property type="evidence" value="ECO:0007669"/>
    <property type="project" value="TreeGrafter"/>
</dbReference>
<evidence type="ECO:0000256" key="1">
    <source>
        <dbReference type="ARBA" id="ARBA00009995"/>
    </source>
</evidence>
<evidence type="ECO:0000256" key="2">
    <source>
        <dbReference type="ARBA" id="ARBA00022676"/>
    </source>
</evidence>
<dbReference type="AlphaFoldDB" id="A0AAQ3RXL0"/>
<organism evidence="3 4">
    <name type="scientific">Vigna mungo</name>
    <name type="common">Black gram</name>
    <name type="synonym">Phaseolus mungo</name>
    <dbReference type="NCBI Taxonomy" id="3915"/>
    <lineage>
        <taxon>Eukaryota</taxon>
        <taxon>Viridiplantae</taxon>
        <taxon>Streptophyta</taxon>
        <taxon>Embryophyta</taxon>
        <taxon>Tracheophyta</taxon>
        <taxon>Spermatophyta</taxon>
        <taxon>Magnoliopsida</taxon>
        <taxon>eudicotyledons</taxon>
        <taxon>Gunneridae</taxon>
        <taxon>Pentapetalae</taxon>
        <taxon>rosids</taxon>
        <taxon>fabids</taxon>
        <taxon>Fabales</taxon>
        <taxon>Fabaceae</taxon>
        <taxon>Papilionoideae</taxon>
        <taxon>50 kb inversion clade</taxon>
        <taxon>NPAAA clade</taxon>
        <taxon>indigoferoid/millettioid clade</taxon>
        <taxon>Phaseoleae</taxon>
        <taxon>Vigna</taxon>
    </lineage>
</organism>
<name>A0AAQ3RXL0_VIGMU</name>
<sequence length="500" mass="57293">MNKLNTHKEKSWRAEKYQEFSQKLPQHRSLQLMDSTPPCNLHFVFIPIMAPGHLLPMVDMAKMLARRKVKVSIITTPLNSIHFQARIDREVQSGSPIQILHVQFPWAEAGLPEGSTNRRASSKPKALSKLHNCRQKYRVMADVADKKRSTKACLMMRNFLCLECPTESNCKDVKLQACREATRKAAKKAYGIVVNSFEELEAEYVKEYERVTGHKVSCVGPVSLCNKDDTEKALRNKRKSSDENKYMKWLDSWSVMSVIYVCLGSLNRATPEQLIELGLGLEATKRPFIWVLRGAYGREEMEKRLLEDGSRTPKFQRRQRLPPSFLFGILFSSNGVSVTIVLTPLNAAKLNNFIDQAKALNLQIQFHMLHFPSKEAGLQEGRENTDTLPSHQYQYLFFAASNMLKEPPRNGFQSWKHYPPASFPTSAYLGQFKGSARLHCLCCCIKVQDTKVHENVTSMSESFAVPDLPDTIEFSPRHSYLTKWLRTRRIGNLLNLYYRV</sequence>
<dbReference type="PANTHER" id="PTHR48047">
    <property type="entry name" value="GLYCOSYLTRANSFERASE"/>
    <property type="match status" value="1"/>
</dbReference>
<accession>A0AAQ3RXL0</accession>
<keyword evidence="2" id="KW-0808">Transferase</keyword>
<dbReference type="Proteomes" id="UP001374535">
    <property type="component" value="Chromosome 6"/>
</dbReference>
<dbReference type="PANTHER" id="PTHR48047:SF19">
    <property type="entry name" value="GLYCOSYLTRANSFERASE"/>
    <property type="match status" value="1"/>
</dbReference>
<evidence type="ECO:0000313" key="3">
    <source>
        <dbReference type="EMBL" id="WVZ08344.1"/>
    </source>
</evidence>
<reference evidence="3 4" key="1">
    <citation type="journal article" date="2023" name="Life. Sci Alliance">
        <title>Evolutionary insights into 3D genome organization and epigenetic landscape of Vigna mungo.</title>
        <authorList>
            <person name="Junaid A."/>
            <person name="Singh B."/>
            <person name="Bhatia S."/>
        </authorList>
    </citation>
    <scope>NUCLEOTIDE SEQUENCE [LARGE SCALE GENOMIC DNA]</scope>
    <source>
        <strain evidence="3">Urdbean</strain>
    </source>
</reference>
<dbReference type="SUPFAM" id="SSF53756">
    <property type="entry name" value="UDP-Glycosyltransferase/glycogen phosphorylase"/>
    <property type="match status" value="1"/>
</dbReference>
<protein>
    <submittedName>
        <fullName evidence="3">Uncharacterized protein</fullName>
    </submittedName>
</protein>
<proteinExistence type="inferred from homology"/>
<keyword evidence="2" id="KW-0328">Glycosyltransferase</keyword>
<comment type="similarity">
    <text evidence="1">Belongs to the UDP-glycosyltransferase family.</text>
</comment>
<dbReference type="EMBL" id="CP144695">
    <property type="protein sequence ID" value="WVZ08344.1"/>
    <property type="molecule type" value="Genomic_DNA"/>
</dbReference>
<dbReference type="Gene3D" id="3.40.50.2000">
    <property type="entry name" value="Glycogen Phosphorylase B"/>
    <property type="match status" value="4"/>
</dbReference>